<proteinExistence type="predicted"/>
<reference evidence="2" key="2">
    <citation type="submission" date="2023-06" db="EMBL/GenBank/DDBJ databases">
        <authorList>
            <person name="Lucena T."/>
            <person name="Sun Q."/>
        </authorList>
    </citation>
    <scope>NUCLEOTIDE SEQUENCE</scope>
    <source>
        <strain evidence="2">CECT 8869</strain>
    </source>
</reference>
<evidence type="ECO:0000313" key="2">
    <source>
        <dbReference type="EMBL" id="MDO1514728.1"/>
    </source>
</evidence>
<evidence type="ECO:0000259" key="1">
    <source>
        <dbReference type="Pfam" id="PF19413"/>
    </source>
</evidence>
<dbReference type="SUPFAM" id="SSF48452">
    <property type="entry name" value="TPR-like"/>
    <property type="match status" value="1"/>
</dbReference>
<feature type="domain" description="YaiO beta-barrel" evidence="1">
    <location>
        <begin position="203"/>
        <end position="375"/>
    </location>
</feature>
<protein>
    <submittedName>
        <fullName evidence="2">YaiO family outer membrane beta-barrel protein</fullName>
    </submittedName>
</protein>
<comment type="caution">
    <text evidence="2">The sequence shown here is derived from an EMBL/GenBank/DDBJ whole genome shotgun (WGS) entry which is preliminary data.</text>
</comment>
<dbReference type="InterPro" id="IPR011990">
    <property type="entry name" value="TPR-like_helical_dom_sf"/>
</dbReference>
<evidence type="ECO:0000313" key="3">
    <source>
        <dbReference type="Proteomes" id="UP001168579"/>
    </source>
</evidence>
<dbReference type="EMBL" id="JAUKUC010000001">
    <property type="protein sequence ID" value="MDO1514728.1"/>
    <property type="molecule type" value="Genomic_DNA"/>
</dbReference>
<dbReference type="Pfam" id="PF19413">
    <property type="entry name" value="YaiO"/>
    <property type="match status" value="1"/>
</dbReference>
<dbReference type="RefSeq" id="WP_304437354.1">
    <property type="nucleotide sequence ID" value="NZ_JAUKUC010000001.1"/>
</dbReference>
<keyword evidence="3" id="KW-1185">Reference proteome</keyword>
<dbReference type="Proteomes" id="UP001168579">
    <property type="component" value="Unassembled WGS sequence"/>
</dbReference>
<accession>A0ABT8RV25</accession>
<name>A0ABT8RV25_9FLAO</name>
<reference evidence="2" key="1">
    <citation type="journal article" date="2014" name="Int. J. Syst. Evol. Microbiol.">
        <title>Complete genome of a new Firmicutes species belonging to the dominant human colonic microbiota ('Ruminococcus bicirculans') reveals two chromosomes and a selective capacity to utilize plant glucans.</title>
        <authorList>
            <consortium name="NISC Comparative Sequencing Program"/>
            <person name="Wegmann U."/>
            <person name="Louis P."/>
            <person name="Goesmann A."/>
            <person name="Henrissat B."/>
            <person name="Duncan S.H."/>
            <person name="Flint H.J."/>
        </authorList>
    </citation>
    <scope>NUCLEOTIDE SEQUENCE</scope>
    <source>
        <strain evidence="2">CECT 8869</strain>
    </source>
</reference>
<organism evidence="2 3">
    <name type="scientific">Maribacter confluentis</name>
    <dbReference type="NCBI Taxonomy" id="1656093"/>
    <lineage>
        <taxon>Bacteria</taxon>
        <taxon>Pseudomonadati</taxon>
        <taxon>Bacteroidota</taxon>
        <taxon>Flavobacteriia</taxon>
        <taxon>Flavobacteriales</taxon>
        <taxon>Flavobacteriaceae</taxon>
        <taxon>Maribacter</taxon>
    </lineage>
</organism>
<dbReference type="InterPro" id="IPR030887">
    <property type="entry name" value="Beta-barrel_YaiO"/>
</dbReference>
<sequence length="445" mass="50151">MNSSKKHIVLWFFILCLGGIYAQSPENSTGYSLTYDSAYDLAFAGKTSKANSILGNLAKEQPQNTKVTALWASTLSWKGSYDQARNEFNKVLSADKKNREAWISAIKNELYAKNYATALGLANKALVNINDDTELVRLKDLAFQNVQGTSYPENGWYNVDSKITTFGKAKKKMDNAGKPENEVASQNKENSIRKTPVTEEVEKNRVAVNSSVTVFDQRFDPITSSSISFKRQTEFGSIIPRLNFSSRQGKNGLQYDIDMYPKIAKGFYAYVNYGYSNSELFPNHKVGGDVYYNHKSGIEFSGGGRFINFATRNVKSITNSLGYYRGNYYFSLRSFITPGEEAELTKASGNILVRKYLKDAENYMGLNFGIGFSPELRQFSSGDQLLAETLLYIESQRLSFEYQFTSKNNLSAYRTNIGVLRQEQSFAPGTYFYSFSAGLTYQFNF</sequence>
<gene>
    <name evidence="2" type="ORF">Q2T41_18900</name>
</gene>
<dbReference type="NCBIfam" id="TIGR04390">
    <property type="entry name" value="OMP_YaiO_dom"/>
    <property type="match status" value="1"/>
</dbReference>
<dbReference type="Gene3D" id="1.25.40.10">
    <property type="entry name" value="Tetratricopeptide repeat domain"/>
    <property type="match status" value="1"/>
</dbReference>